<dbReference type="FunFam" id="3.40.50.300:FF:001091">
    <property type="entry name" value="Probable disease resistance protein At1g61300"/>
    <property type="match status" value="1"/>
</dbReference>
<dbReference type="Gene3D" id="3.40.50.300">
    <property type="entry name" value="P-loop containing nucleotide triphosphate hydrolases"/>
    <property type="match status" value="1"/>
</dbReference>
<evidence type="ECO:0000313" key="10">
    <source>
        <dbReference type="Proteomes" id="UP000008311"/>
    </source>
</evidence>
<dbReference type="InterPro" id="IPR032675">
    <property type="entry name" value="LRR_dom_sf"/>
</dbReference>
<organism evidence="9 10">
    <name type="scientific">Ricinus communis</name>
    <name type="common">Castor bean</name>
    <dbReference type="NCBI Taxonomy" id="3988"/>
    <lineage>
        <taxon>Eukaryota</taxon>
        <taxon>Viridiplantae</taxon>
        <taxon>Streptophyta</taxon>
        <taxon>Embryophyta</taxon>
        <taxon>Tracheophyta</taxon>
        <taxon>Spermatophyta</taxon>
        <taxon>Magnoliopsida</taxon>
        <taxon>eudicotyledons</taxon>
        <taxon>Gunneridae</taxon>
        <taxon>Pentapetalae</taxon>
        <taxon>rosids</taxon>
        <taxon>fabids</taxon>
        <taxon>Malpighiales</taxon>
        <taxon>Euphorbiaceae</taxon>
        <taxon>Acalyphoideae</taxon>
        <taxon>Acalypheae</taxon>
        <taxon>Ricinus</taxon>
    </lineage>
</organism>
<dbReference type="GO" id="GO:0006952">
    <property type="term" value="P:defense response"/>
    <property type="evidence" value="ECO:0007669"/>
    <property type="project" value="UniProtKB-KW"/>
</dbReference>
<dbReference type="Gene3D" id="1.10.10.10">
    <property type="entry name" value="Winged helix-like DNA-binding domain superfamily/Winged helix DNA-binding domain"/>
    <property type="match status" value="1"/>
</dbReference>
<dbReference type="PANTHER" id="PTHR36766:SF51">
    <property type="entry name" value="DISEASE RESISTANCE RPP13-LIKE PROTEIN 1"/>
    <property type="match status" value="1"/>
</dbReference>
<feature type="domain" description="NB-ARC" evidence="5">
    <location>
        <begin position="190"/>
        <end position="344"/>
    </location>
</feature>
<sequence>MEIALAVGGALLSPAFQVLLDKLTSMDLLNYARQGHVLDELKKWDRLLNKIYAFLDDAEEKQMTNQSVKVWVSELRHLAYDVEDILDEFDTEARRRRLLAEATPSTSNLRKFIPACCVGMNPRTVKFNAEVISMMEKITVRLEDIIKEKDIMHLEEGTRGRISRVRERSATTCLVNEAQVYGREENKKAVLRLLKAKTRSSEISVIPIVGMGGIGKTTLAQLVFNDTMLEFDFKAWVSVGEDFNISKITKTILQSKDCDGEDLNSLQVKLKEKLSRNKFLIVLDDVWTENYDDWTLFRGPFEAGAPGSKIIITTRSERVSSKIGTIPAYYLQKLSFDDCLSIFVYHALGTRNFDEYWDLEEIGAEIAKKCQGLPLAAKTLGGLLRGKPNLTAWIEVLESKIWDLPEDNGILPALRLSYHQLPSHLKRCFAHCAIFPKDYKFHWHDLVLLWMAEGLLPQSKTKKKMEDIGLEYFNELLSRSLFEEHSRGLFGMHDLISDLAHFVAGETFIESVDDLGDSQLYADFDKVRHLTYTKWSEISQRLEVLCKMKHLRTLVALDLYSEKIDMEINNLLPELRCLRVLSLEHASITQLPNSIGRLNHLRFLNLAYAGIKWLPESVCALLNLHMLVLNWCGELTTLPQGIKYLINLHYLEITGTWKLQEMPAGIGNLTCLQGLAKFIVGKADGLRLRELKDLLSLQGKLSLQRLHNVVDIEDAKVANLKDKHGLLTLEMNWSDDFNDSRNERDETLVLDLLQPPKDLEMLTIAFFGGPCRLHEEHVIAITWSTTLT</sequence>
<dbReference type="InterPro" id="IPR002182">
    <property type="entry name" value="NB-ARC"/>
</dbReference>
<dbReference type="Pfam" id="PF23559">
    <property type="entry name" value="WHD_DRP"/>
    <property type="match status" value="1"/>
</dbReference>
<dbReference type="InterPro" id="IPR042197">
    <property type="entry name" value="Apaf_helical"/>
</dbReference>
<dbReference type="GO" id="GO:0051707">
    <property type="term" value="P:response to other organism"/>
    <property type="evidence" value="ECO:0007669"/>
    <property type="project" value="UniProtKB-ARBA"/>
</dbReference>
<evidence type="ECO:0000259" key="6">
    <source>
        <dbReference type="Pfam" id="PF18052"/>
    </source>
</evidence>
<evidence type="ECO:0000259" key="8">
    <source>
        <dbReference type="Pfam" id="PF23598"/>
    </source>
</evidence>
<dbReference type="InterPro" id="IPR041118">
    <property type="entry name" value="Rx_N"/>
</dbReference>
<dbReference type="eggNOG" id="KOG4658">
    <property type="taxonomic scope" value="Eukaryota"/>
</dbReference>
<dbReference type="GO" id="GO:0004722">
    <property type="term" value="F:protein serine/threonine phosphatase activity"/>
    <property type="evidence" value="ECO:0007669"/>
    <property type="project" value="UniProtKB-EC"/>
</dbReference>
<reference evidence="10" key="1">
    <citation type="journal article" date="2010" name="Nat. Biotechnol.">
        <title>Draft genome sequence of the oilseed species Ricinus communis.</title>
        <authorList>
            <person name="Chan A.P."/>
            <person name="Crabtree J."/>
            <person name="Zhao Q."/>
            <person name="Lorenzi H."/>
            <person name="Orvis J."/>
            <person name="Puiu D."/>
            <person name="Melake-Berhan A."/>
            <person name="Jones K.M."/>
            <person name="Redman J."/>
            <person name="Chen G."/>
            <person name="Cahoon E.B."/>
            <person name="Gedil M."/>
            <person name="Stanke M."/>
            <person name="Haas B.J."/>
            <person name="Wortman J.R."/>
            <person name="Fraser-Liggett C.M."/>
            <person name="Ravel J."/>
            <person name="Rabinowicz P.D."/>
        </authorList>
    </citation>
    <scope>NUCLEOTIDE SEQUENCE [LARGE SCALE GENOMIC DNA]</scope>
    <source>
        <strain evidence="10">cv. Hale</strain>
    </source>
</reference>
<name>B9SU68_RICCO</name>
<dbReference type="PANTHER" id="PTHR36766">
    <property type="entry name" value="PLANT BROAD-SPECTRUM MILDEW RESISTANCE PROTEIN RPW8"/>
    <property type="match status" value="1"/>
</dbReference>
<gene>
    <name evidence="9" type="ORF">RCOM_0407120</name>
</gene>
<dbReference type="Proteomes" id="UP000008311">
    <property type="component" value="Unassembled WGS sequence"/>
</dbReference>
<dbReference type="InterPro" id="IPR027417">
    <property type="entry name" value="P-loop_NTPase"/>
</dbReference>
<accession>B9SU68</accession>
<protein>
    <submittedName>
        <fullName evidence="9">Leucine-rich repeat containing protein, putative</fullName>
        <ecNumber evidence="9">3.1.3.16</ecNumber>
    </submittedName>
</protein>
<proteinExistence type="predicted"/>
<dbReference type="Gene3D" id="1.20.5.4130">
    <property type="match status" value="1"/>
</dbReference>
<keyword evidence="9" id="KW-0378">Hydrolase</keyword>
<keyword evidence="10" id="KW-1185">Reference proteome</keyword>
<keyword evidence="1" id="KW-0677">Repeat</keyword>
<evidence type="ECO:0000259" key="7">
    <source>
        <dbReference type="Pfam" id="PF23559"/>
    </source>
</evidence>
<dbReference type="EMBL" id="EQ974141">
    <property type="protein sequence ID" value="EEF32840.1"/>
    <property type="molecule type" value="Genomic_DNA"/>
</dbReference>
<evidence type="ECO:0000259" key="5">
    <source>
        <dbReference type="Pfam" id="PF00931"/>
    </source>
</evidence>
<dbReference type="InterPro" id="IPR038005">
    <property type="entry name" value="RX-like_CC"/>
</dbReference>
<keyword evidence="3" id="KW-0611">Plant defense</keyword>
<evidence type="ECO:0000256" key="2">
    <source>
        <dbReference type="ARBA" id="ARBA00022741"/>
    </source>
</evidence>
<dbReference type="AlphaFoldDB" id="B9SU68"/>
<dbReference type="CDD" id="cd14798">
    <property type="entry name" value="RX-CC_like"/>
    <property type="match status" value="1"/>
</dbReference>
<dbReference type="Pfam" id="PF00931">
    <property type="entry name" value="NB-ARC"/>
    <property type="match status" value="1"/>
</dbReference>
<dbReference type="Pfam" id="PF23598">
    <property type="entry name" value="LRR_14"/>
    <property type="match status" value="1"/>
</dbReference>
<dbReference type="InterPro" id="IPR055414">
    <property type="entry name" value="LRR_R13L4/SHOC2-like"/>
</dbReference>
<evidence type="ECO:0000313" key="9">
    <source>
        <dbReference type="EMBL" id="EEF32840.1"/>
    </source>
</evidence>
<dbReference type="SUPFAM" id="SSF52058">
    <property type="entry name" value="L domain-like"/>
    <property type="match status" value="1"/>
</dbReference>
<evidence type="ECO:0000256" key="3">
    <source>
        <dbReference type="ARBA" id="ARBA00022821"/>
    </source>
</evidence>
<keyword evidence="2" id="KW-0547">Nucleotide-binding</keyword>
<feature type="domain" description="Disease resistance N-terminal" evidence="6">
    <location>
        <begin position="17"/>
        <end position="105"/>
    </location>
</feature>
<keyword evidence="4" id="KW-0067">ATP-binding</keyword>
<feature type="domain" description="Disease resistance protein winged helix" evidence="7">
    <location>
        <begin position="434"/>
        <end position="500"/>
    </location>
</feature>
<dbReference type="InterPro" id="IPR058922">
    <property type="entry name" value="WHD_DRP"/>
</dbReference>
<dbReference type="Gene3D" id="1.10.8.430">
    <property type="entry name" value="Helical domain of apoptotic protease-activating factors"/>
    <property type="match status" value="1"/>
</dbReference>
<dbReference type="FunFam" id="1.10.10.10:FF:000322">
    <property type="entry name" value="Probable disease resistance protein At1g63360"/>
    <property type="match status" value="1"/>
</dbReference>
<dbReference type="InterPro" id="IPR036388">
    <property type="entry name" value="WH-like_DNA-bd_sf"/>
</dbReference>
<dbReference type="GO" id="GO:0043531">
    <property type="term" value="F:ADP binding"/>
    <property type="evidence" value="ECO:0007669"/>
    <property type="project" value="InterPro"/>
</dbReference>
<dbReference type="EC" id="3.1.3.16" evidence="9"/>
<evidence type="ECO:0000256" key="4">
    <source>
        <dbReference type="ARBA" id="ARBA00022840"/>
    </source>
</evidence>
<feature type="domain" description="Disease resistance R13L4/SHOC-2-like LRR" evidence="8">
    <location>
        <begin position="572"/>
        <end position="764"/>
    </location>
</feature>
<dbReference type="InParanoid" id="B9SU68"/>
<dbReference type="GO" id="GO:0005524">
    <property type="term" value="F:ATP binding"/>
    <property type="evidence" value="ECO:0007669"/>
    <property type="project" value="UniProtKB-KW"/>
</dbReference>
<dbReference type="Gene3D" id="3.80.10.10">
    <property type="entry name" value="Ribonuclease Inhibitor"/>
    <property type="match status" value="1"/>
</dbReference>
<dbReference type="SUPFAM" id="SSF52540">
    <property type="entry name" value="P-loop containing nucleoside triphosphate hydrolases"/>
    <property type="match status" value="1"/>
</dbReference>
<evidence type="ECO:0000256" key="1">
    <source>
        <dbReference type="ARBA" id="ARBA00022737"/>
    </source>
</evidence>
<dbReference type="PRINTS" id="PR00364">
    <property type="entry name" value="DISEASERSIST"/>
</dbReference>
<dbReference type="Pfam" id="PF18052">
    <property type="entry name" value="Rx_N"/>
    <property type="match status" value="1"/>
</dbReference>